<name>A0A9Q3XDH8_9SPHN</name>
<dbReference type="EMBL" id="JAHVKP010000001">
    <property type="protein sequence ID" value="MBY6217885.1"/>
    <property type="molecule type" value="Genomic_DNA"/>
</dbReference>
<protein>
    <submittedName>
        <fullName evidence="3">Glycosyltransferase family 4 protein</fullName>
    </submittedName>
</protein>
<proteinExistence type="predicted"/>
<dbReference type="CDD" id="cd03823">
    <property type="entry name" value="GT4_ExpE7-like"/>
    <property type="match status" value="1"/>
</dbReference>
<evidence type="ECO:0000313" key="3">
    <source>
        <dbReference type="EMBL" id="MBY6217885.1"/>
    </source>
</evidence>
<dbReference type="AlphaFoldDB" id="A0A9Q3XDH8"/>
<dbReference type="Gene3D" id="3.40.50.2000">
    <property type="entry name" value="Glycogen Phosphorylase B"/>
    <property type="match status" value="2"/>
</dbReference>
<reference evidence="3" key="1">
    <citation type="submission" date="2021-06" db="EMBL/GenBank/DDBJ databases">
        <title>50 bacteria genomes isolated from Dapeng, Shenzhen, China.</title>
        <authorList>
            <person name="Zheng W."/>
            <person name="Yu S."/>
            <person name="Huang Y."/>
        </authorList>
    </citation>
    <scope>NUCLEOTIDE SEQUENCE</scope>
    <source>
        <strain evidence="3">DP4N28-2</strain>
    </source>
</reference>
<dbReference type="Pfam" id="PF00534">
    <property type="entry name" value="Glycos_transf_1"/>
    <property type="match status" value="1"/>
</dbReference>
<organism evidence="3 4">
    <name type="scientific">Qipengyuania aquimaris</name>
    <dbReference type="NCBI Taxonomy" id="255984"/>
    <lineage>
        <taxon>Bacteria</taxon>
        <taxon>Pseudomonadati</taxon>
        <taxon>Pseudomonadota</taxon>
        <taxon>Alphaproteobacteria</taxon>
        <taxon>Sphingomonadales</taxon>
        <taxon>Erythrobacteraceae</taxon>
        <taxon>Qipengyuania</taxon>
    </lineage>
</organism>
<comment type="caution">
    <text evidence="3">The sequence shown here is derived from an EMBL/GenBank/DDBJ whole genome shotgun (WGS) entry which is preliminary data.</text>
</comment>
<dbReference type="SUPFAM" id="SSF53756">
    <property type="entry name" value="UDP-Glycosyltransferase/glycogen phosphorylase"/>
    <property type="match status" value="1"/>
</dbReference>
<dbReference type="GO" id="GO:0016757">
    <property type="term" value="F:glycosyltransferase activity"/>
    <property type="evidence" value="ECO:0007669"/>
    <property type="project" value="InterPro"/>
</dbReference>
<evidence type="ECO:0000313" key="4">
    <source>
        <dbReference type="Proteomes" id="UP000824927"/>
    </source>
</evidence>
<sequence length="413" mass="46441">MRILFINSFYHPIVYGGAERTLRTLVEGLIARNHEVEVISLRPGQAGGPNDVGHSYSRHIDIKNVYFPSVNCMRNPLQKAVWHSLDIYNPFYRKALGERLEDFSPDVVSCHNLSGFSSSVWRDIRSRGIPIVQVLHDYYPCCLRAMRSKRGSACHTQCIECSILKWPAKLASKNVDSVVGISDHILSVFNELNYFPNANIKTTIHNAERAPESSGTSFRKSREITFGFIGTIVPHKGLHVLLDAMQAQGELPSSRLLVAGDGDPRYLEQLKSKYSSSRVNFLGRTNAADFFPTLDCLVVPSLSDEPLGRVAFEALAHGVPIFASRRGGLKEIVRDGVNGWLFEPGNAAELCRLMSLFANQEIKFSRGEVMKSGEHFYDVNRFVQSYEALYGDTVRRFRENFPHRNNPQTDSSI</sequence>
<dbReference type="Pfam" id="PF13439">
    <property type="entry name" value="Glyco_transf_4"/>
    <property type="match status" value="1"/>
</dbReference>
<dbReference type="PANTHER" id="PTHR12526">
    <property type="entry name" value="GLYCOSYLTRANSFERASE"/>
    <property type="match status" value="1"/>
</dbReference>
<dbReference type="InterPro" id="IPR028098">
    <property type="entry name" value="Glyco_trans_4-like_N"/>
</dbReference>
<dbReference type="PANTHER" id="PTHR12526:SF630">
    <property type="entry name" value="GLYCOSYLTRANSFERASE"/>
    <property type="match status" value="1"/>
</dbReference>
<dbReference type="RefSeq" id="WP_222404877.1">
    <property type="nucleotide sequence ID" value="NZ_JAHVKP010000001.1"/>
</dbReference>
<accession>A0A9Q3XDH8</accession>
<evidence type="ECO:0000259" key="2">
    <source>
        <dbReference type="Pfam" id="PF13439"/>
    </source>
</evidence>
<dbReference type="Proteomes" id="UP000824927">
    <property type="component" value="Unassembled WGS sequence"/>
</dbReference>
<feature type="domain" description="Glycosyltransferase subfamily 4-like N-terminal" evidence="2">
    <location>
        <begin position="15"/>
        <end position="200"/>
    </location>
</feature>
<gene>
    <name evidence="3" type="ORF">KUV31_05965</name>
</gene>
<dbReference type="InterPro" id="IPR001296">
    <property type="entry name" value="Glyco_trans_1"/>
</dbReference>
<feature type="domain" description="Glycosyl transferase family 1" evidence="1">
    <location>
        <begin position="219"/>
        <end position="361"/>
    </location>
</feature>
<evidence type="ECO:0000259" key="1">
    <source>
        <dbReference type="Pfam" id="PF00534"/>
    </source>
</evidence>